<dbReference type="InterPro" id="IPR037196">
    <property type="entry name" value="HSP90_C"/>
</dbReference>
<evidence type="ECO:0000313" key="1">
    <source>
        <dbReference type="EMBL" id="MPM60003.1"/>
    </source>
</evidence>
<organism evidence="1">
    <name type="scientific">bioreactor metagenome</name>
    <dbReference type="NCBI Taxonomy" id="1076179"/>
    <lineage>
        <taxon>unclassified sequences</taxon>
        <taxon>metagenomes</taxon>
        <taxon>ecological metagenomes</taxon>
    </lineage>
</organism>
<protein>
    <recommendedName>
        <fullName evidence="2">Chaperone protein HtpG</fullName>
    </recommendedName>
</protein>
<dbReference type="EMBL" id="VSSQ01017570">
    <property type="protein sequence ID" value="MPM60003.1"/>
    <property type="molecule type" value="Genomic_DNA"/>
</dbReference>
<name>A0A645BA26_9ZZZZ</name>
<gene>
    <name evidence="1" type="ORF">SDC9_106850</name>
</gene>
<dbReference type="AlphaFoldDB" id="A0A645BA26"/>
<accession>A0A645BA26</accession>
<evidence type="ECO:0008006" key="2">
    <source>
        <dbReference type="Google" id="ProtNLM"/>
    </source>
</evidence>
<reference evidence="1" key="1">
    <citation type="submission" date="2019-08" db="EMBL/GenBank/DDBJ databases">
        <authorList>
            <person name="Kucharzyk K."/>
            <person name="Murdoch R.W."/>
            <person name="Higgins S."/>
            <person name="Loffler F."/>
        </authorList>
    </citation>
    <scope>NUCLEOTIDE SEQUENCE</scope>
</reference>
<comment type="caution">
    <text evidence="1">The sequence shown here is derived from an EMBL/GenBank/DDBJ whole genome shotgun (WGS) entry which is preliminary data.</text>
</comment>
<dbReference type="SUPFAM" id="SSF110942">
    <property type="entry name" value="HSP90 C-terminal domain"/>
    <property type="match status" value="1"/>
</dbReference>
<sequence length="88" mass="10050">MAEMKSQFAGMDFGMNFEEEKTLVINDNSPIVKKLLSLKDKDDKKDDISLICNQIVDIALLANKELEPSELDDFIKRNNKLMNMVISL</sequence>
<proteinExistence type="predicted"/>
<dbReference type="Gene3D" id="1.20.120.790">
    <property type="entry name" value="Heat shock protein 90, C-terminal domain"/>
    <property type="match status" value="1"/>
</dbReference>